<name>A0A9N9RQ74_9DIPT</name>
<dbReference type="Proteomes" id="UP001153620">
    <property type="component" value="Chromosome 1"/>
</dbReference>
<evidence type="ECO:0000313" key="1">
    <source>
        <dbReference type="EMBL" id="CAG9800934.1"/>
    </source>
</evidence>
<sequence>MSEIPLIYKDKCLIRRKVYHISDSSTFFVTKKLEFIEINKNQEIVNYIKLQNSDETFNDVDIPDKIQLKTYERLDSSLILLFQLRDKVFVIKRKRFEIKLIKVFHEVDSFKIKGQIKNNENVVVLKMKDGSSEQTSFNDEEFDKETRENNVELIKSIDSNIKYQKTCMIKTLKNITLKQQLKIYLMIGKQKFLPRFMRLHVSSLIFMCYVVQLIKKVHVSVNPTCDIKDPNDVSPLVRFGCIFSRVCNDKLVIGIPVFNASSLER</sequence>
<dbReference type="AlphaFoldDB" id="A0A9N9RQ74"/>
<accession>A0A9N9RQ74</accession>
<proteinExistence type="predicted"/>
<gene>
    <name evidence="1" type="ORF">CHIRRI_LOCUS3871</name>
</gene>
<dbReference type="EMBL" id="OU895877">
    <property type="protein sequence ID" value="CAG9800934.1"/>
    <property type="molecule type" value="Genomic_DNA"/>
</dbReference>
<organism evidence="1 2">
    <name type="scientific">Chironomus riparius</name>
    <dbReference type="NCBI Taxonomy" id="315576"/>
    <lineage>
        <taxon>Eukaryota</taxon>
        <taxon>Metazoa</taxon>
        <taxon>Ecdysozoa</taxon>
        <taxon>Arthropoda</taxon>
        <taxon>Hexapoda</taxon>
        <taxon>Insecta</taxon>
        <taxon>Pterygota</taxon>
        <taxon>Neoptera</taxon>
        <taxon>Endopterygota</taxon>
        <taxon>Diptera</taxon>
        <taxon>Nematocera</taxon>
        <taxon>Chironomoidea</taxon>
        <taxon>Chironomidae</taxon>
        <taxon>Chironominae</taxon>
        <taxon>Chironomus</taxon>
    </lineage>
</organism>
<reference evidence="1" key="1">
    <citation type="submission" date="2022-01" db="EMBL/GenBank/DDBJ databases">
        <authorList>
            <person name="King R."/>
        </authorList>
    </citation>
    <scope>NUCLEOTIDE SEQUENCE</scope>
</reference>
<protein>
    <submittedName>
        <fullName evidence="1">Uncharacterized protein</fullName>
    </submittedName>
</protein>
<reference evidence="1" key="2">
    <citation type="submission" date="2022-10" db="EMBL/GenBank/DDBJ databases">
        <authorList>
            <consortium name="ENA_rothamsted_submissions"/>
            <consortium name="culmorum"/>
            <person name="King R."/>
        </authorList>
    </citation>
    <scope>NUCLEOTIDE SEQUENCE</scope>
</reference>
<evidence type="ECO:0000313" key="2">
    <source>
        <dbReference type="Proteomes" id="UP001153620"/>
    </source>
</evidence>
<keyword evidence="2" id="KW-1185">Reference proteome</keyword>
<dbReference type="OrthoDB" id="7786950at2759"/>